<reference evidence="2" key="1">
    <citation type="submission" date="2022-08" db="UniProtKB">
        <authorList>
            <consortium name="EnsemblMetazoa"/>
        </authorList>
    </citation>
    <scope>IDENTIFICATION</scope>
    <source>
        <strain evidence="2">05x7-T-G4-1.051#20</strain>
    </source>
</reference>
<dbReference type="GO" id="GO:0005576">
    <property type="term" value="C:extracellular region"/>
    <property type="evidence" value="ECO:0007669"/>
    <property type="project" value="InterPro"/>
</dbReference>
<keyword evidence="1" id="KW-0732">Signal</keyword>
<accession>A0A8W8JXW4</accession>
<feature type="signal peptide" evidence="1">
    <location>
        <begin position="1"/>
        <end position="20"/>
    </location>
</feature>
<dbReference type="PANTHER" id="PTHR10697:SF13">
    <property type="entry name" value="RICIN B LECTIN DOMAIN-CONTAINING PROTEIN"/>
    <property type="match status" value="1"/>
</dbReference>
<name>A0A8W8JXW4_MAGGI</name>
<organism evidence="2 3">
    <name type="scientific">Magallana gigas</name>
    <name type="common">Pacific oyster</name>
    <name type="synonym">Crassostrea gigas</name>
    <dbReference type="NCBI Taxonomy" id="29159"/>
    <lineage>
        <taxon>Eukaryota</taxon>
        <taxon>Metazoa</taxon>
        <taxon>Spiralia</taxon>
        <taxon>Lophotrochozoa</taxon>
        <taxon>Mollusca</taxon>
        <taxon>Bivalvia</taxon>
        <taxon>Autobranchia</taxon>
        <taxon>Pteriomorphia</taxon>
        <taxon>Ostreida</taxon>
        <taxon>Ostreoidea</taxon>
        <taxon>Ostreidae</taxon>
        <taxon>Magallana</taxon>
    </lineage>
</organism>
<dbReference type="EnsemblMetazoa" id="G21019.1">
    <property type="protein sequence ID" value="G21019.1:cds"/>
    <property type="gene ID" value="G21019"/>
</dbReference>
<proteinExistence type="predicted"/>
<dbReference type="PANTHER" id="PTHR10697">
    <property type="entry name" value="MAMMALIAN EPENDYMIN-RELATED PROTEIN 1"/>
    <property type="match status" value="1"/>
</dbReference>
<dbReference type="Proteomes" id="UP000005408">
    <property type="component" value="Unassembled WGS sequence"/>
</dbReference>
<protein>
    <submittedName>
        <fullName evidence="2">Uncharacterized protein</fullName>
    </submittedName>
</protein>
<evidence type="ECO:0000313" key="2">
    <source>
        <dbReference type="EnsemblMetazoa" id="G21019.1:cds"/>
    </source>
</evidence>
<dbReference type="InterPro" id="IPR001299">
    <property type="entry name" value="Ependymin"/>
</dbReference>
<evidence type="ECO:0000256" key="1">
    <source>
        <dbReference type="SAM" id="SignalP"/>
    </source>
</evidence>
<keyword evidence="3" id="KW-1185">Reference proteome</keyword>
<dbReference type="OrthoDB" id="6084362at2759"/>
<dbReference type="GO" id="GO:0005509">
    <property type="term" value="F:calcium ion binding"/>
    <property type="evidence" value="ECO:0007669"/>
    <property type="project" value="InterPro"/>
</dbReference>
<evidence type="ECO:0000313" key="3">
    <source>
        <dbReference type="Proteomes" id="UP000005408"/>
    </source>
</evidence>
<dbReference type="GO" id="GO:0007160">
    <property type="term" value="P:cell-matrix adhesion"/>
    <property type="evidence" value="ECO:0007669"/>
    <property type="project" value="InterPro"/>
</dbReference>
<dbReference type="AlphaFoldDB" id="A0A8W8JXW4"/>
<feature type="chain" id="PRO_5036492875" evidence="1">
    <location>
        <begin position="21"/>
        <end position="216"/>
    </location>
</feature>
<dbReference type="GO" id="GO:0005764">
    <property type="term" value="C:lysosome"/>
    <property type="evidence" value="ECO:0007669"/>
    <property type="project" value="TreeGrafter"/>
</dbReference>
<sequence length="216" mass="24546">MYTVFFLAAVSASLIFGTFQQCCVPTQLQTFADGLTSLSENREGPSIRVHNETYDALKKRRAFQYYGAQKGENFNIIYDYKTNTSYTWTKEECVVSYAGQFIEYCFSGGKLVRKTFMGVYPDIIELETYLIPMYGQLYLITLGKNCTPVEVVQMDSKPSKNGETTMWIYYNMTIGIKDESVFIPPKMCFKNGSLARKALKLPNHRPPALFGALHGN</sequence>